<dbReference type="Pfam" id="PF00583">
    <property type="entry name" value="Acetyltransf_1"/>
    <property type="match status" value="1"/>
</dbReference>
<evidence type="ECO:0000256" key="1">
    <source>
        <dbReference type="ARBA" id="ARBA00022679"/>
    </source>
</evidence>
<dbReference type="Gene3D" id="3.40.630.30">
    <property type="match status" value="1"/>
</dbReference>
<dbReference type="STRING" id="81479.RA876_07365"/>
<sequence>MSESINVEVRPAKERDAQAIAQIQAAASQAAFKAQFPGEAMPEFDSLKKSQSTWREAIEFGDPQVLVAVVGGEVVGFTGFDRSRDPKTPATMGEIWALFVRPSHWGKSVGLALWDGARDELVEEGCTKVTAWVPLGYERALRFFDMAGFKREMTSIKTVLVGLTRIEEIRFKRDLK</sequence>
<organism evidence="4 5">
    <name type="scientific">Rhodoferax antarcticus ANT.BR</name>
    <dbReference type="NCBI Taxonomy" id="1111071"/>
    <lineage>
        <taxon>Bacteria</taxon>
        <taxon>Pseudomonadati</taxon>
        <taxon>Pseudomonadota</taxon>
        <taxon>Betaproteobacteria</taxon>
        <taxon>Burkholderiales</taxon>
        <taxon>Comamonadaceae</taxon>
        <taxon>Rhodoferax</taxon>
    </lineage>
</organism>
<dbReference type="SUPFAM" id="SSF55729">
    <property type="entry name" value="Acyl-CoA N-acyltransferases (Nat)"/>
    <property type="match status" value="1"/>
</dbReference>
<gene>
    <name evidence="4" type="ORF">BLL52_2654</name>
</gene>
<dbReference type="EMBL" id="MSYM01000013">
    <property type="protein sequence ID" value="OLP06418.1"/>
    <property type="molecule type" value="Genomic_DNA"/>
</dbReference>
<accession>A0A1Q8YEF7</accession>
<dbReference type="InterPro" id="IPR016181">
    <property type="entry name" value="Acyl_CoA_acyltransferase"/>
</dbReference>
<dbReference type="CDD" id="cd04301">
    <property type="entry name" value="NAT_SF"/>
    <property type="match status" value="1"/>
</dbReference>
<dbReference type="PANTHER" id="PTHR43877">
    <property type="entry name" value="AMINOALKYLPHOSPHONATE N-ACETYLTRANSFERASE-RELATED-RELATED"/>
    <property type="match status" value="1"/>
</dbReference>
<dbReference type="InterPro" id="IPR050832">
    <property type="entry name" value="Bact_Acetyltransf"/>
</dbReference>
<evidence type="ECO:0000313" key="5">
    <source>
        <dbReference type="Proteomes" id="UP000185911"/>
    </source>
</evidence>
<name>A0A1Q8YEF7_9BURK</name>
<dbReference type="RefSeq" id="WP_075586855.1">
    <property type="nucleotide sequence ID" value="NZ_MSYM01000013.1"/>
</dbReference>
<evidence type="ECO:0000259" key="3">
    <source>
        <dbReference type="PROSITE" id="PS51186"/>
    </source>
</evidence>
<dbReference type="InterPro" id="IPR000182">
    <property type="entry name" value="GNAT_dom"/>
</dbReference>
<keyword evidence="2" id="KW-0012">Acyltransferase</keyword>
<feature type="domain" description="N-acetyltransferase" evidence="3">
    <location>
        <begin position="7"/>
        <end position="176"/>
    </location>
</feature>
<evidence type="ECO:0000313" key="4">
    <source>
        <dbReference type="EMBL" id="OLP06418.1"/>
    </source>
</evidence>
<reference evidence="4 5" key="1">
    <citation type="submission" date="2017-01" db="EMBL/GenBank/DDBJ databases">
        <title>Genome sequence of Rhodoferax antarcticus ANT.BR, a psychrophilic purple nonsulfur bacterium from an Antarctic microbial mat.</title>
        <authorList>
            <person name="Baker J."/>
            <person name="Riester C."/>
            <person name="Skinner B."/>
            <person name="Newell A."/>
            <person name="Swingley W."/>
            <person name="Madigan M."/>
            <person name="Jung D."/>
            <person name="Asao M."/>
            <person name="Chen M."/>
            <person name="Loughlin P."/>
            <person name="Pan H."/>
            <person name="Lin S."/>
            <person name="Li N."/>
            <person name="Shaw J."/>
            <person name="Prado M."/>
            <person name="Sherman C."/>
            <person name="Li X."/>
            <person name="Tang J."/>
            <person name="Blankenship R."/>
            <person name="Zhao T."/>
            <person name="Touchman J."/>
            <person name="Sattley M."/>
        </authorList>
    </citation>
    <scope>NUCLEOTIDE SEQUENCE [LARGE SCALE GENOMIC DNA]</scope>
    <source>
        <strain evidence="4 5">ANT.BR</strain>
    </source>
</reference>
<protein>
    <submittedName>
        <fullName evidence="4">GCN5-related-N-acetyltransferase</fullName>
    </submittedName>
</protein>
<keyword evidence="5" id="KW-1185">Reference proteome</keyword>
<keyword evidence="1 4" id="KW-0808">Transferase</keyword>
<proteinExistence type="predicted"/>
<dbReference type="Proteomes" id="UP000185911">
    <property type="component" value="Unassembled WGS sequence"/>
</dbReference>
<dbReference type="PROSITE" id="PS51186">
    <property type="entry name" value="GNAT"/>
    <property type="match status" value="1"/>
</dbReference>
<evidence type="ECO:0000256" key="2">
    <source>
        <dbReference type="ARBA" id="ARBA00023315"/>
    </source>
</evidence>
<dbReference type="GO" id="GO:0016747">
    <property type="term" value="F:acyltransferase activity, transferring groups other than amino-acyl groups"/>
    <property type="evidence" value="ECO:0007669"/>
    <property type="project" value="InterPro"/>
</dbReference>
<dbReference type="AlphaFoldDB" id="A0A1Q8YEF7"/>
<comment type="caution">
    <text evidence="4">The sequence shown here is derived from an EMBL/GenBank/DDBJ whole genome shotgun (WGS) entry which is preliminary data.</text>
</comment>